<accession>A0A9P4R192</accession>
<feature type="compositionally biased region" description="Basic and acidic residues" evidence="1">
    <location>
        <begin position="1"/>
        <end position="14"/>
    </location>
</feature>
<comment type="caution">
    <text evidence="2">The sequence shown here is derived from an EMBL/GenBank/DDBJ whole genome shotgun (WGS) entry which is preliminary data.</text>
</comment>
<dbReference type="AlphaFoldDB" id="A0A9P4R192"/>
<gene>
    <name evidence="2" type="ORF">EJ04DRAFT_534600</name>
</gene>
<evidence type="ECO:0000313" key="2">
    <source>
        <dbReference type="EMBL" id="KAF2734869.1"/>
    </source>
</evidence>
<evidence type="ECO:0000256" key="1">
    <source>
        <dbReference type="SAM" id="MobiDB-lite"/>
    </source>
</evidence>
<feature type="region of interest" description="Disordered" evidence="1">
    <location>
        <begin position="182"/>
        <end position="251"/>
    </location>
</feature>
<dbReference type="EMBL" id="ML996142">
    <property type="protein sequence ID" value="KAF2734869.1"/>
    <property type="molecule type" value="Genomic_DNA"/>
</dbReference>
<feature type="region of interest" description="Disordered" evidence="1">
    <location>
        <begin position="1"/>
        <end position="29"/>
    </location>
</feature>
<feature type="compositionally biased region" description="Basic and acidic residues" evidence="1">
    <location>
        <begin position="186"/>
        <end position="208"/>
    </location>
</feature>
<name>A0A9P4R192_9PLEO</name>
<dbReference type="InterPro" id="IPR018555">
    <property type="entry name" value="C630.06c-like"/>
</dbReference>
<feature type="compositionally biased region" description="Basic residues" evidence="1">
    <location>
        <begin position="209"/>
        <end position="220"/>
    </location>
</feature>
<feature type="compositionally biased region" description="Basic and acidic residues" evidence="1">
    <location>
        <begin position="221"/>
        <end position="231"/>
    </location>
</feature>
<organism evidence="2 3">
    <name type="scientific">Polyplosphaeria fusca</name>
    <dbReference type="NCBI Taxonomy" id="682080"/>
    <lineage>
        <taxon>Eukaryota</taxon>
        <taxon>Fungi</taxon>
        <taxon>Dikarya</taxon>
        <taxon>Ascomycota</taxon>
        <taxon>Pezizomycotina</taxon>
        <taxon>Dothideomycetes</taxon>
        <taxon>Pleosporomycetidae</taxon>
        <taxon>Pleosporales</taxon>
        <taxon>Tetraplosphaeriaceae</taxon>
        <taxon>Polyplosphaeria</taxon>
    </lineage>
</organism>
<evidence type="ECO:0000313" key="3">
    <source>
        <dbReference type="Proteomes" id="UP000799444"/>
    </source>
</evidence>
<keyword evidence="3" id="KW-1185">Reference proteome</keyword>
<dbReference type="Proteomes" id="UP000799444">
    <property type="component" value="Unassembled WGS sequence"/>
</dbReference>
<dbReference type="OrthoDB" id="5425061at2759"/>
<dbReference type="Pfam" id="PF09428">
    <property type="entry name" value="DUF2011"/>
    <property type="match status" value="1"/>
</dbReference>
<proteinExistence type="predicted"/>
<sequence length="251" mass="28154">MFELPDSKRVRRNELLSPASTPRSSPDPEVTELLRARAHDELAFTFGDQTIEEVANDEETELVLFASTTDAQPTKIRLPSLDAEGANAGFSVKKPHSYYFADALGGQKKAELEASAIDATTIIELSKEPWPGCRLPWKSRTISASGMKKAVLVGHPQALAVVEEKFHKRTRKGRKTRIALRKKLQASKERQEQATKAAMLKEDTEREKRARKNRERKFKKRERDRAKKLAEKGGPVSVMETATETPSEDDA</sequence>
<reference evidence="2" key="1">
    <citation type="journal article" date="2020" name="Stud. Mycol.">
        <title>101 Dothideomycetes genomes: a test case for predicting lifestyles and emergence of pathogens.</title>
        <authorList>
            <person name="Haridas S."/>
            <person name="Albert R."/>
            <person name="Binder M."/>
            <person name="Bloem J."/>
            <person name="Labutti K."/>
            <person name="Salamov A."/>
            <person name="Andreopoulos B."/>
            <person name="Baker S."/>
            <person name="Barry K."/>
            <person name="Bills G."/>
            <person name="Bluhm B."/>
            <person name="Cannon C."/>
            <person name="Castanera R."/>
            <person name="Culley D."/>
            <person name="Daum C."/>
            <person name="Ezra D."/>
            <person name="Gonzalez J."/>
            <person name="Henrissat B."/>
            <person name="Kuo A."/>
            <person name="Liang C."/>
            <person name="Lipzen A."/>
            <person name="Lutzoni F."/>
            <person name="Magnuson J."/>
            <person name="Mondo S."/>
            <person name="Nolan M."/>
            <person name="Ohm R."/>
            <person name="Pangilinan J."/>
            <person name="Park H.-J."/>
            <person name="Ramirez L."/>
            <person name="Alfaro M."/>
            <person name="Sun H."/>
            <person name="Tritt A."/>
            <person name="Yoshinaga Y."/>
            <person name="Zwiers L.-H."/>
            <person name="Turgeon B."/>
            <person name="Goodwin S."/>
            <person name="Spatafora J."/>
            <person name="Crous P."/>
            <person name="Grigoriev I."/>
        </authorList>
    </citation>
    <scope>NUCLEOTIDE SEQUENCE</scope>
    <source>
        <strain evidence="2">CBS 125425</strain>
    </source>
</reference>
<protein>
    <submittedName>
        <fullName evidence="2">Uncharacterized protein</fullName>
    </submittedName>
</protein>